<dbReference type="Gene3D" id="3.40.50.2300">
    <property type="match status" value="1"/>
</dbReference>
<keyword evidence="4" id="KW-0804">Transcription</keyword>
<dbReference type="Gene3D" id="1.10.10.60">
    <property type="entry name" value="Homeodomain-like"/>
    <property type="match status" value="1"/>
</dbReference>
<dbReference type="PANTHER" id="PTHR43874:SF206">
    <property type="entry name" value="RESPONSE REGULATOR RECEIVER DOMAIN PROTEIN"/>
    <property type="match status" value="1"/>
</dbReference>
<dbReference type="InterPro" id="IPR006447">
    <property type="entry name" value="Myb_dom_plants"/>
</dbReference>
<evidence type="ECO:0000313" key="9">
    <source>
        <dbReference type="Proteomes" id="UP001359559"/>
    </source>
</evidence>
<dbReference type="SUPFAM" id="SSF46689">
    <property type="entry name" value="Homeodomain-like"/>
    <property type="match status" value="1"/>
</dbReference>
<comment type="subcellular location">
    <subcellularLocation>
        <location evidence="1">Nucleus</location>
    </subcellularLocation>
</comment>
<accession>A0AAN9Q3S1</accession>
<dbReference type="AlphaFoldDB" id="A0AAN9Q3S1"/>
<comment type="caution">
    <text evidence="8">The sequence shown here is derived from an EMBL/GenBank/DDBJ whole genome shotgun (WGS) entry which is preliminary data.</text>
</comment>
<dbReference type="SMART" id="SM00448">
    <property type="entry name" value="REC"/>
    <property type="match status" value="1"/>
</dbReference>
<dbReference type="CDD" id="cd17584">
    <property type="entry name" value="REC_typeB_ARR-like"/>
    <property type="match status" value="1"/>
</dbReference>
<evidence type="ECO:0000256" key="5">
    <source>
        <dbReference type="ARBA" id="ARBA00023242"/>
    </source>
</evidence>
<reference evidence="8 9" key="1">
    <citation type="submission" date="2024-01" db="EMBL/GenBank/DDBJ databases">
        <title>The genomes of 5 underutilized Papilionoideae crops provide insights into root nodulation and disease resistance.</title>
        <authorList>
            <person name="Yuan L."/>
        </authorList>
    </citation>
    <scope>NUCLEOTIDE SEQUENCE [LARGE SCALE GENOMIC DNA]</scope>
    <source>
        <strain evidence="8">LY-2023</strain>
        <tissue evidence="8">Leaf</tissue>
    </source>
</reference>
<dbReference type="FunFam" id="1.10.10.60:FF:000007">
    <property type="entry name" value="Two-component response regulator"/>
    <property type="match status" value="1"/>
</dbReference>
<dbReference type="InterPro" id="IPR011006">
    <property type="entry name" value="CheY-like_superfamily"/>
</dbReference>
<dbReference type="EMBL" id="JAYKXN010000001">
    <property type="protein sequence ID" value="KAK7320089.1"/>
    <property type="molecule type" value="Genomic_DNA"/>
</dbReference>
<keyword evidence="5" id="KW-0539">Nucleus</keyword>
<dbReference type="Pfam" id="PF00072">
    <property type="entry name" value="Response_reg"/>
    <property type="match status" value="1"/>
</dbReference>
<comment type="caution">
    <text evidence="6">Lacks conserved residue(s) required for the propagation of feature annotation.</text>
</comment>
<protein>
    <recommendedName>
        <fullName evidence="7">Response regulatory domain-containing protein</fullName>
    </recommendedName>
</protein>
<feature type="domain" description="Response regulatory" evidence="7">
    <location>
        <begin position="12"/>
        <end position="126"/>
    </location>
</feature>
<evidence type="ECO:0000256" key="6">
    <source>
        <dbReference type="PROSITE-ProRule" id="PRU00169"/>
    </source>
</evidence>
<dbReference type="GO" id="GO:0005634">
    <property type="term" value="C:nucleus"/>
    <property type="evidence" value="ECO:0007669"/>
    <property type="project" value="UniProtKB-SubCell"/>
</dbReference>
<proteinExistence type="predicted"/>
<evidence type="ECO:0000259" key="7">
    <source>
        <dbReference type="PROSITE" id="PS50110"/>
    </source>
</evidence>
<evidence type="ECO:0000256" key="3">
    <source>
        <dbReference type="ARBA" id="ARBA00023015"/>
    </source>
</evidence>
<dbReference type="InterPro" id="IPR001789">
    <property type="entry name" value="Sig_transdc_resp-reg_receiver"/>
</dbReference>
<sequence>MVPNQFPVVGLKVLAVDDDPINLSNVMQMCTQCQYVAATCTDAALALNMLRANVCFDVILVELHMTSMNGYEFLQHVNQETNVPVIVMSADSTTSSVEKAIELGACDYWNKPLCVEQYRKMWQHVVRKAWSKNKRQRDFGILEDLGCKKQRNDDFLVASSIVNAIERGTSSKEVHVDGSEKFYGPAAKTKKSRLHWSKELHQHFVKAVNQIGFDKATPKTIHEIMEVPYLTRENVASHLQKFKDGLKRKAGVALQQNGMQLLPNRVPEAIKSNQGAFGKPESQVLAIAENVSNEPVSDLHANIVSKEKQSTQVEETIQWPNHAEQGVAYAQPPTNIANNSTNQSFMPSDDAMLLQTLEDDIQLLIQELLGSD</sequence>
<dbReference type="PANTHER" id="PTHR43874">
    <property type="entry name" value="TWO-COMPONENT RESPONSE REGULATOR"/>
    <property type="match status" value="1"/>
</dbReference>
<dbReference type="Proteomes" id="UP001359559">
    <property type="component" value="Unassembled WGS sequence"/>
</dbReference>
<keyword evidence="2" id="KW-0902">Two-component regulatory system</keyword>
<keyword evidence="9" id="KW-1185">Reference proteome</keyword>
<dbReference type="InterPro" id="IPR009057">
    <property type="entry name" value="Homeodomain-like_sf"/>
</dbReference>
<keyword evidence="3" id="KW-0805">Transcription regulation</keyword>
<dbReference type="GO" id="GO:0009736">
    <property type="term" value="P:cytokinin-activated signaling pathway"/>
    <property type="evidence" value="ECO:0007669"/>
    <property type="project" value="InterPro"/>
</dbReference>
<dbReference type="GO" id="GO:0000160">
    <property type="term" value="P:phosphorelay signal transduction system"/>
    <property type="evidence" value="ECO:0007669"/>
    <property type="project" value="UniProtKB-KW"/>
</dbReference>
<evidence type="ECO:0000256" key="1">
    <source>
        <dbReference type="ARBA" id="ARBA00004123"/>
    </source>
</evidence>
<dbReference type="GO" id="GO:0003677">
    <property type="term" value="F:DNA binding"/>
    <property type="evidence" value="ECO:0007669"/>
    <property type="project" value="InterPro"/>
</dbReference>
<dbReference type="InterPro" id="IPR045279">
    <property type="entry name" value="ARR-like"/>
</dbReference>
<evidence type="ECO:0000256" key="4">
    <source>
        <dbReference type="ARBA" id="ARBA00023163"/>
    </source>
</evidence>
<evidence type="ECO:0000256" key="2">
    <source>
        <dbReference type="ARBA" id="ARBA00023012"/>
    </source>
</evidence>
<organism evidence="8 9">
    <name type="scientific">Clitoria ternatea</name>
    <name type="common">Butterfly pea</name>
    <dbReference type="NCBI Taxonomy" id="43366"/>
    <lineage>
        <taxon>Eukaryota</taxon>
        <taxon>Viridiplantae</taxon>
        <taxon>Streptophyta</taxon>
        <taxon>Embryophyta</taxon>
        <taxon>Tracheophyta</taxon>
        <taxon>Spermatophyta</taxon>
        <taxon>Magnoliopsida</taxon>
        <taxon>eudicotyledons</taxon>
        <taxon>Gunneridae</taxon>
        <taxon>Pentapetalae</taxon>
        <taxon>rosids</taxon>
        <taxon>fabids</taxon>
        <taxon>Fabales</taxon>
        <taxon>Fabaceae</taxon>
        <taxon>Papilionoideae</taxon>
        <taxon>50 kb inversion clade</taxon>
        <taxon>NPAAA clade</taxon>
        <taxon>indigoferoid/millettioid clade</taxon>
        <taxon>Phaseoleae</taxon>
        <taxon>Clitoria</taxon>
    </lineage>
</organism>
<dbReference type="PROSITE" id="PS50110">
    <property type="entry name" value="RESPONSE_REGULATORY"/>
    <property type="match status" value="1"/>
</dbReference>
<evidence type="ECO:0000313" key="8">
    <source>
        <dbReference type="EMBL" id="KAK7320089.1"/>
    </source>
</evidence>
<gene>
    <name evidence="8" type="ORF">RJT34_04820</name>
</gene>
<dbReference type="SUPFAM" id="SSF52172">
    <property type="entry name" value="CheY-like"/>
    <property type="match status" value="1"/>
</dbReference>
<name>A0AAN9Q3S1_CLITE</name>
<dbReference type="NCBIfam" id="TIGR01557">
    <property type="entry name" value="myb_SHAQKYF"/>
    <property type="match status" value="1"/>
</dbReference>